<dbReference type="AlphaFoldDB" id="A0A2P2P6Y8"/>
<evidence type="ECO:0008006" key="3">
    <source>
        <dbReference type="Google" id="ProtNLM"/>
    </source>
</evidence>
<feature type="signal peptide" evidence="1">
    <location>
        <begin position="1"/>
        <end position="18"/>
    </location>
</feature>
<keyword evidence="1" id="KW-0732">Signal</keyword>
<accession>A0A2P2P6Y8</accession>
<feature type="chain" id="PRO_5015152384" description="Secreted protein" evidence="1">
    <location>
        <begin position="19"/>
        <end position="75"/>
    </location>
</feature>
<organism evidence="2">
    <name type="scientific">Rhizophora mucronata</name>
    <name type="common">Asiatic mangrove</name>
    <dbReference type="NCBI Taxonomy" id="61149"/>
    <lineage>
        <taxon>Eukaryota</taxon>
        <taxon>Viridiplantae</taxon>
        <taxon>Streptophyta</taxon>
        <taxon>Embryophyta</taxon>
        <taxon>Tracheophyta</taxon>
        <taxon>Spermatophyta</taxon>
        <taxon>Magnoliopsida</taxon>
        <taxon>eudicotyledons</taxon>
        <taxon>Gunneridae</taxon>
        <taxon>Pentapetalae</taxon>
        <taxon>rosids</taxon>
        <taxon>fabids</taxon>
        <taxon>Malpighiales</taxon>
        <taxon>Rhizophoraceae</taxon>
        <taxon>Rhizophora</taxon>
    </lineage>
</organism>
<reference evidence="2" key="1">
    <citation type="submission" date="2018-02" db="EMBL/GenBank/DDBJ databases">
        <title>Rhizophora mucronata_Transcriptome.</title>
        <authorList>
            <person name="Meera S.P."/>
            <person name="Sreeshan A."/>
            <person name="Augustine A."/>
        </authorList>
    </citation>
    <scope>NUCLEOTIDE SEQUENCE</scope>
    <source>
        <tissue evidence="2">Leaf</tissue>
    </source>
</reference>
<dbReference type="EMBL" id="GGEC01070036">
    <property type="protein sequence ID" value="MBX50520.1"/>
    <property type="molecule type" value="Transcribed_RNA"/>
</dbReference>
<evidence type="ECO:0000256" key="1">
    <source>
        <dbReference type="SAM" id="SignalP"/>
    </source>
</evidence>
<sequence>MAVFLFHLLAIYLYYCASKFNPLEFGALGNTYLCTTPPLPPNKKDAENKKKITPLGEERKKRMMLYPIHCLQIII</sequence>
<evidence type="ECO:0000313" key="2">
    <source>
        <dbReference type="EMBL" id="MBX50520.1"/>
    </source>
</evidence>
<protein>
    <recommendedName>
        <fullName evidence="3">Secreted protein</fullName>
    </recommendedName>
</protein>
<proteinExistence type="predicted"/>
<name>A0A2P2P6Y8_RHIMU</name>